<gene>
    <name evidence="6" type="ORF">COHA_009218</name>
</gene>
<comment type="caution">
    <text evidence="6">The sequence shown here is derived from an EMBL/GenBank/DDBJ whole genome shotgun (WGS) entry which is preliminary data.</text>
</comment>
<protein>
    <recommendedName>
        <fullName evidence="5">MYND-type domain-containing protein</fullName>
    </recommendedName>
</protein>
<keyword evidence="7" id="KW-1185">Reference proteome</keyword>
<accession>A0AAD5GY10</accession>
<keyword evidence="2 4" id="KW-0863">Zinc-finger</keyword>
<evidence type="ECO:0000256" key="3">
    <source>
        <dbReference type="ARBA" id="ARBA00022833"/>
    </source>
</evidence>
<evidence type="ECO:0000256" key="4">
    <source>
        <dbReference type="PROSITE-ProRule" id="PRU00134"/>
    </source>
</evidence>
<dbReference type="Proteomes" id="UP001205105">
    <property type="component" value="Unassembled WGS sequence"/>
</dbReference>
<evidence type="ECO:0000259" key="5">
    <source>
        <dbReference type="PROSITE" id="PS50865"/>
    </source>
</evidence>
<name>A0AAD5GY10_9CHLO</name>
<dbReference type="GO" id="GO:0008270">
    <property type="term" value="F:zinc ion binding"/>
    <property type="evidence" value="ECO:0007669"/>
    <property type="project" value="UniProtKB-KW"/>
</dbReference>
<dbReference type="PROSITE" id="PS50865">
    <property type="entry name" value="ZF_MYND_2"/>
    <property type="match status" value="1"/>
</dbReference>
<dbReference type="AlphaFoldDB" id="A0AAD5GY10"/>
<sequence>MADRLVQSETSGTLLQRGAFDIRLAACVAASCAMVARCCPLSPADSSRVAATAAIALGSGRTVLQGLAMLPGTTIPHVKGAMSDLLDNMRYSVLLALHHGVMGPFARDVAPPSRLLGWMQDAAAVLNRLCSLDRAEVGCLVFELNSYAGVLAQLLNTEEQPYGSMQGTLAERSLAQPLLLGLAEAPPALCSECSPLHAVEVWELLLNVGTCLGMAGRHGNSAAMHELRRSSAQPGGPLPIELLRDVAVALPPSQPAGVPGPNFALACTNLCNALAMLAAPIGGGEDTAAPLSAADWAAVEAFPVLGRLIRSVASPDMADWLSDLQIESLVEDAAIVAHDSTMRIAALLERAPGSCSAQQLQLAFNAAWEAARQLPLMVSGAAVGSAFPEEERRTLGGLALFALQPLIAAALQLAVPPASNAAGNSQAPSQEDVAAAIEVLQRTHSHLCKMAHFLAAAAPAEQQRGVQAALAAANPALSSLLADCFTALQRAFAQGGGSSRHQSEEGAADGGQDGPARQCMLLHAALQWEAVQVLAGRGALAPQATFVVGSLQEQLPLRLTVLYHSFIHLLACSPEAVRGSPWLQLLAPVLARSFQKLRESATMFAQEGAFFADLLGRGTLLSQYAEGQEVVREMEVDILAFILQRLSADGGLAAEFLSHPLLPALLQQAAGTTASDKKFGVLVEQLSAALHSMLAAAAAVADEGGTFQQDLLPCAVRLAAALLPHWPLPEQQQVDRLELARAVAAQRHGCSNLRCPDWQGQHRKARLCAGCRTLRFCDTACQADAWRHGGHRFVCKLLPAAAVAEA</sequence>
<evidence type="ECO:0000313" key="7">
    <source>
        <dbReference type="Proteomes" id="UP001205105"/>
    </source>
</evidence>
<evidence type="ECO:0000313" key="6">
    <source>
        <dbReference type="EMBL" id="KAI7836886.1"/>
    </source>
</evidence>
<organism evidence="6 7">
    <name type="scientific">Chlorella ohadii</name>
    <dbReference type="NCBI Taxonomy" id="2649997"/>
    <lineage>
        <taxon>Eukaryota</taxon>
        <taxon>Viridiplantae</taxon>
        <taxon>Chlorophyta</taxon>
        <taxon>core chlorophytes</taxon>
        <taxon>Trebouxiophyceae</taxon>
        <taxon>Chlorellales</taxon>
        <taxon>Chlorellaceae</taxon>
        <taxon>Chlorella clade</taxon>
        <taxon>Chlorella</taxon>
    </lineage>
</organism>
<keyword evidence="1" id="KW-0479">Metal-binding</keyword>
<proteinExistence type="predicted"/>
<evidence type="ECO:0000256" key="1">
    <source>
        <dbReference type="ARBA" id="ARBA00022723"/>
    </source>
</evidence>
<dbReference type="SUPFAM" id="SSF144232">
    <property type="entry name" value="HIT/MYND zinc finger-like"/>
    <property type="match status" value="1"/>
</dbReference>
<evidence type="ECO:0000256" key="2">
    <source>
        <dbReference type="ARBA" id="ARBA00022771"/>
    </source>
</evidence>
<feature type="domain" description="MYND-type" evidence="5">
    <location>
        <begin position="752"/>
        <end position="795"/>
    </location>
</feature>
<dbReference type="Gene3D" id="6.10.140.2220">
    <property type="match status" value="1"/>
</dbReference>
<keyword evidence="3" id="KW-0862">Zinc</keyword>
<reference evidence="6" key="1">
    <citation type="submission" date="2020-11" db="EMBL/GenBank/DDBJ databases">
        <title>Chlorella ohadii genome sequencing and assembly.</title>
        <authorList>
            <person name="Murik O."/>
            <person name="Treves H."/>
            <person name="Kedem I."/>
            <person name="Shotland Y."/>
            <person name="Kaplan A."/>
        </authorList>
    </citation>
    <scope>NUCLEOTIDE SEQUENCE</scope>
    <source>
        <strain evidence="6">1</strain>
    </source>
</reference>
<dbReference type="InterPro" id="IPR002893">
    <property type="entry name" value="Znf_MYND"/>
</dbReference>
<dbReference type="EMBL" id="JADXDR010000170">
    <property type="protein sequence ID" value="KAI7836886.1"/>
    <property type="molecule type" value="Genomic_DNA"/>
</dbReference>